<evidence type="ECO:0000256" key="2">
    <source>
        <dbReference type="ARBA" id="ARBA00004123"/>
    </source>
</evidence>
<evidence type="ECO:0000256" key="10">
    <source>
        <dbReference type="SAM" id="MobiDB-lite"/>
    </source>
</evidence>
<dbReference type="InterPro" id="IPR033335">
    <property type="entry name" value="JUPITER"/>
</dbReference>
<dbReference type="PANTHER" id="PTHR34930:SF2">
    <property type="entry name" value="MICROTUBULE-ASSOCIATED PROTEIN JUPITER"/>
    <property type="match status" value="1"/>
</dbReference>
<dbReference type="GO" id="GO:0005634">
    <property type="term" value="C:nucleus"/>
    <property type="evidence" value="ECO:0007669"/>
    <property type="project" value="UniProtKB-SubCell"/>
</dbReference>
<gene>
    <name evidence="11" type="ORF">JTE90_016935</name>
</gene>
<comment type="subcellular location">
    <subcellularLocation>
        <location evidence="3">Cytoplasm</location>
        <location evidence="3">Cytoskeleton</location>
        <location evidence="3">Spindle</location>
    </subcellularLocation>
    <subcellularLocation>
        <location evidence="2">Nucleus</location>
    </subcellularLocation>
</comment>
<dbReference type="AlphaFoldDB" id="A0AAV6UUB5"/>
<evidence type="ECO:0000256" key="9">
    <source>
        <dbReference type="ARBA" id="ARBA00023242"/>
    </source>
</evidence>
<evidence type="ECO:0000256" key="5">
    <source>
        <dbReference type="ARBA" id="ARBA00021471"/>
    </source>
</evidence>
<comment type="caution">
    <text evidence="11">The sequence shown here is derived from an EMBL/GenBank/DDBJ whole genome shotgun (WGS) entry which is preliminary data.</text>
</comment>
<evidence type="ECO:0000256" key="3">
    <source>
        <dbReference type="ARBA" id="ARBA00004186"/>
    </source>
</evidence>
<dbReference type="GO" id="GO:0005874">
    <property type="term" value="C:microtubule"/>
    <property type="evidence" value="ECO:0007669"/>
    <property type="project" value="UniProtKB-KW"/>
</dbReference>
<evidence type="ECO:0000256" key="1">
    <source>
        <dbReference type="ARBA" id="ARBA00003805"/>
    </source>
</evidence>
<dbReference type="EMBL" id="JAFNEN010000273">
    <property type="protein sequence ID" value="KAG8187389.1"/>
    <property type="molecule type" value="Genomic_DNA"/>
</dbReference>
<evidence type="ECO:0000313" key="12">
    <source>
        <dbReference type="Proteomes" id="UP000827092"/>
    </source>
</evidence>
<evidence type="ECO:0000256" key="7">
    <source>
        <dbReference type="ARBA" id="ARBA00022553"/>
    </source>
</evidence>
<reference evidence="11 12" key="1">
    <citation type="journal article" date="2022" name="Nat. Ecol. Evol.">
        <title>A masculinizing supergene underlies an exaggerated male reproductive morph in a spider.</title>
        <authorList>
            <person name="Hendrickx F."/>
            <person name="De Corte Z."/>
            <person name="Sonet G."/>
            <person name="Van Belleghem S.M."/>
            <person name="Kostlbacher S."/>
            <person name="Vangestel C."/>
        </authorList>
    </citation>
    <scope>NUCLEOTIDE SEQUENCE [LARGE SCALE GENOMIC DNA]</scope>
    <source>
        <strain evidence="11">W744_W776</strain>
    </source>
</reference>
<sequence length="305" mass="34428">MSGNFYGDFAGVTDSTRVRKPPGGESSDIFGLETRQKCQEQQTHEKNDQGNKSNQGHDIGTVKDNKFKETSARSGDTLYLDYDKEPNQMHCQQMQSMYHNFPYEKQEFVKEGVSNLRNDEHDIPLAGGKEYAGLTNKTRVRKQPGGDTHDIFGMEGRQQSQAEEKRLLSQLESKLDENQAGMGSFPNITNQLQSVQINVENFEGLFLQGDKENINLLREDGVEKENILKQKSHDDEEDSKLPTKMYLSRNPITGEVSERKVSKGFKLVDSSNVAPSPCPIHKPEQNKTSVKIRQPPGGVSSFFFY</sequence>
<evidence type="ECO:0000256" key="4">
    <source>
        <dbReference type="ARBA" id="ARBA00005344"/>
    </source>
</evidence>
<keyword evidence="8" id="KW-0493">Microtubule</keyword>
<dbReference type="PANTHER" id="PTHR34930">
    <property type="entry name" value="GEO05313P1"/>
    <property type="match status" value="1"/>
</dbReference>
<dbReference type="Proteomes" id="UP000827092">
    <property type="component" value="Unassembled WGS sequence"/>
</dbReference>
<organism evidence="11 12">
    <name type="scientific">Oedothorax gibbosus</name>
    <dbReference type="NCBI Taxonomy" id="931172"/>
    <lineage>
        <taxon>Eukaryota</taxon>
        <taxon>Metazoa</taxon>
        <taxon>Ecdysozoa</taxon>
        <taxon>Arthropoda</taxon>
        <taxon>Chelicerata</taxon>
        <taxon>Arachnida</taxon>
        <taxon>Araneae</taxon>
        <taxon>Araneomorphae</taxon>
        <taxon>Entelegynae</taxon>
        <taxon>Araneoidea</taxon>
        <taxon>Linyphiidae</taxon>
        <taxon>Erigoninae</taxon>
        <taxon>Oedothorax</taxon>
    </lineage>
</organism>
<name>A0AAV6UUB5_9ARAC</name>
<keyword evidence="6" id="KW-0963">Cytoplasm</keyword>
<accession>A0AAV6UUB5</accession>
<keyword evidence="12" id="KW-1185">Reference proteome</keyword>
<feature type="region of interest" description="Disordered" evidence="10">
    <location>
        <begin position="270"/>
        <end position="294"/>
    </location>
</feature>
<protein>
    <recommendedName>
        <fullName evidence="5">Microtubule-associated protein Jupiter</fullName>
    </recommendedName>
</protein>
<evidence type="ECO:0000256" key="6">
    <source>
        <dbReference type="ARBA" id="ARBA00022490"/>
    </source>
</evidence>
<comment type="similarity">
    <text evidence="4">Belongs to the MAP Jupiter family.</text>
</comment>
<feature type="compositionally biased region" description="Basic and acidic residues" evidence="10">
    <location>
        <begin position="34"/>
        <end position="49"/>
    </location>
</feature>
<keyword evidence="9" id="KW-0539">Nucleus</keyword>
<dbReference type="GO" id="GO:0005819">
    <property type="term" value="C:spindle"/>
    <property type="evidence" value="ECO:0007669"/>
    <property type="project" value="UniProtKB-SubCell"/>
</dbReference>
<evidence type="ECO:0000256" key="8">
    <source>
        <dbReference type="ARBA" id="ARBA00022701"/>
    </source>
</evidence>
<keyword evidence="7" id="KW-0597">Phosphoprotein</keyword>
<feature type="compositionally biased region" description="Basic and acidic residues" evidence="10">
    <location>
        <begin position="60"/>
        <end position="70"/>
    </location>
</feature>
<feature type="region of interest" description="Disordered" evidence="10">
    <location>
        <begin position="1"/>
        <end position="70"/>
    </location>
</feature>
<evidence type="ECO:0000313" key="11">
    <source>
        <dbReference type="EMBL" id="KAG8187389.1"/>
    </source>
</evidence>
<comment type="function">
    <text evidence="1">Binds to all microtubule populations.</text>
</comment>
<proteinExistence type="inferred from homology"/>